<protein>
    <submittedName>
        <fullName evidence="5">Double-stranded RNA-binding protein</fullName>
    </submittedName>
</protein>
<dbReference type="SUPFAM" id="SSF54768">
    <property type="entry name" value="dsRNA-binding domain-like"/>
    <property type="match status" value="2"/>
</dbReference>
<name>A0AAD7LLJ1_QUISA</name>
<dbReference type="InterPro" id="IPR014720">
    <property type="entry name" value="dsRBD_dom"/>
</dbReference>
<dbReference type="PANTHER" id="PTHR46031">
    <property type="match status" value="1"/>
</dbReference>
<evidence type="ECO:0000256" key="1">
    <source>
        <dbReference type="ARBA" id="ARBA00022737"/>
    </source>
</evidence>
<evidence type="ECO:0000256" key="2">
    <source>
        <dbReference type="ARBA" id="ARBA00022884"/>
    </source>
</evidence>
<dbReference type="AlphaFoldDB" id="A0AAD7LLJ1"/>
<evidence type="ECO:0000313" key="5">
    <source>
        <dbReference type="EMBL" id="KAJ7960381.1"/>
    </source>
</evidence>
<feature type="domain" description="DRBM" evidence="4">
    <location>
        <begin position="120"/>
        <end position="188"/>
    </location>
</feature>
<evidence type="ECO:0000313" key="6">
    <source>
        <dbReference type="Proteomes" id="UP001163823"/>
    </source>
</evidence>
<sequence length="326" mass="36024">MGFAHLFDYERLVPTISLASTEFAYLHFTSPPPASPDLHCQVKNQLQNYARSKNLDPPIFSSKSKGPSHATRFKASVTVGGRSFDSPAFFNTLKEAEQAAAKIALLSFSLDSFQRGDSRLYKSLLHELAQREGFCIPTYKTTRAGASHMPIFLSTVEVDGRIFHGEEAKSKKQAELNAAVVAYTVLKECGLNQNRQVTSPNDPQHEAVEPIHGGPVVAPLAMNEENEVPHKEEIIKNRNLSPSELAPASSKLSPFSELSHPDLSSLSISESTLENNLVTTSYLLCGRFRVYTCFPDDAFPEGTTVVPVSENRWMAVSLRFPNENCY</sequence>
<accession>A0AAD7LLJ1</accession>
<dbReference type="EMBL" id="JARAOO010000008">
    <property type="protein sequence ID" value="KAJ7960381.1"/>
    <property type="molecule type" value="Genomic_DNA"/>
</dbReference>
<dbReference type="Proteomes" id="UP001163823">
    <property type="component" value="Chromosome 8"/>
</dbReference>
<proteinExistence type="predicted"/>
<evidence type="ECO:0000259" key="4">
    <source>
        <dbReference type="PROSITE" id="PS50137"/>
    </source>
</evidence>
<dbReference type="SMART" id="SM00358">
    <property type="entry name" value="DSRM"/>
    <property type="match status" value="2"/>
</dbReference>
<keyword evidence="2 3" id="KW-0694">RNA-binding</keyword>
<keyword evidence="1" id="KW-0677">Repeat</keyword>
<evidence type="ECO:0000256" key="3">
    <source>
        <dbReference type="PROSITE-ProRule" id="PRU00266"/>
    </source>
</evidence>
<dbReference type="KEGG" id="qsa:O6P43_020831"/>
<dbReference type="Gene3D" id="3.30.160.20">
    <property type="match status" value="2"/>
</dbReference>
<reference evidence="5" key="1">
    <citation type="journal article" date="2023" name="Science">
        <title>Elucidation of the pathway for biosynthesis of saponin adjuvants from the soapbark tree.</title>
        <authorList>
            <person name="Reed J."/>
            <person name="Orme A."/>
            <person name="El-Demerdash A."/>
            <person name="Owen C."/>
            <person name="Martin L.B.B."/>
            <person name="Misra R.C."/>
            <person name="Kikuchi S."/>
            <person name="Rejzek M."/>
            <person name="Martin A.C."/>
            <person name="Harkess A."/>
            <person name="Leebens-Mack J."/>
            <person name="Louveau T."/>
            <person name="Stephenson M.J."/>
            <person name="Osbourn A."/>
        </authorList>
    </citation>
    <scope>NUCLEOTIDE SEQUENCE</scope>
    <source>
        <strain evidence="5">S10</strain>
    </source>
</reference>
<feature type="domain" description="DRBM" evidence="4">
    <location>
        <begin position="41"/>
        <end position="110"/>
    </location>
</feature>
<dbReference type="GO" id="GO:0003723">
    <property type="term" value="F:RNA binding"/>
    <property type="evidence" value="ECO:0007669"/>
    <property type="project" value="UniProtKB-UniRule"/>
</dbReference>
<dbReference type="Pfam" id="PF00035">
    <property type="entry name" value="dsrm"/>
    <property type="match status" value="2"/>
</dbReference>
<dbReference type="PROSITE" id="PS50137">
    <property type="entry name" value="DS_RBD"/>
    <property type="match status" value="2"/>
</dbReference>
<dbReference type="PANTHER" id="PTHR46031:SF31">
    <property type="entry name" value="DOUBLE-STRANDED RNA-BINDING PROTEIN 1-LIKE"/>
    <property type="match status" value="1"/>
</dbReference>
<comment type="caution">
    <text evidence="5">The sequence shown here is derived from an EMBL/GenBank/DDBJ whole genome shotgun (WGS) entry which is preliminary data.</text>
</comment>
<organism evidence="5 6">
    <name type="scientific">Quillaja saponaria</name>
    <name type="common">Soap bark tree</name>
    <dbReference type="NCBI Taxonomy" id="32244"/>
    <lineage>
        <taxon>Eukaryota</taxon>
        <taxon>Viridiplantae</taxon>
        <taxon>Streptophyta</taxon>
        <taxon>Embryophyta</taxon>
        <taxon>Tracheophyta</taxon>
        <taxon>Spermatophyta</taxon>
        <taxon>Magnoliopsida</taxon>
        <taxon>eudicotyledons</taxon>
        <taxon>Gunneridae</taxon>
        <taxon>Pentapetalae</taxon>
        <taxon>rosids</taxon>
        <taxon>fabids</taxon>
        <taxon>Fabales</taxon>
        <taxon>Quillajaceae</taxon>
        <taxon>Quillaja</taxon>
    </lineage>
</organism>
<keyword evidence="6" id="KW-1185">Reference proteome</keyword>
<gene>
    <name evidence="5" type="ORF">O6P43_020831</name>
</gene>